<accession>A0A448BLH2</accession>
<dbReference type="Proteomes" id="UP000278078">
    <property type="component" value="Chromosome"/>
</dbReference>
<evidence type="ECO:0000313" key="2">
    <source>
        <dbReference type="Proteomes" id="UP000278078"/>
    </source>
</evidence>
<gene>
    <name evidence="1" type="ORF">NCTC10783_02007</name>
</gene>
<evidence type="ECO:0000313" key="1">
    <source>
        <dbReference type="EMBL" id="VEE46146.1"/>
    </source>
</evidence>
<dbReference type="InterPro" id="IPR008868">
    <property type="entry name" value="TniB"/>
</dbReference>
<dbReference type="InterPro" id="IPR027417">
    <property type="entry name" value="P-loop_NTPase"/>
</dbReference>
<proteinExistence type="predicted"/>
<reference evidence="1 2" key="1">
    <citation type="submission" date="2018-12" db="EMBL/GenBank/DDBJ databases">
        <authorList>
            <consortium name="Pathogen Informatics"/>
        </authorList>
    </citation>
    <scope>NUCLEOTIDE SEQUENCE [LARGE SCALE GENOMIC DNA]</scope>
    <source>
        <strain evidence="1 2">NCTC10783</strain>
    </source>
</reference>
<dbReference type="SUPFAM" id="SSF52540">
    <property type="entry name" value="P-loop containing nucleoside triphosphate hydrolases"/>
    <property type="match status" value="1"/>
</dbReference>
<protein>
    <submittedName>
        <fullName evidence="1">Putative TniB-like transposition protein</fullName>
    </submittedName>
</protein>
<dbReference type="AlphaFoldDB" id="A0A448BLH2"/>
<name>A0A448BLH2_PSEFL</name>
<dbReference type="Pfam" id="PF05621">
    <property type="entry name" value="TniB"/>
    <property type="match status" value="1"/>
</dbReference>
<dbReference type="Gene3D" id="3.40.50.300">
    <property type="entry name" value="P-loop containing nucleotide triphosphate hydrolases"/>
    <property type="match status" value="1"/>
</dbReference>
<dbReference type="EMBL" id="LR134300">
    <property type="protein sequence ID" value="VEE46146.1"/>
    <property type="molecule type" value="Genomic_DNA"/>
</dbReference>
<sequence length="286" mass="31422">MSSYEHLTASARELACLSGDMRLAAIQRDSFYIDHPQSDSILIMIENVLAVPRRMQAPCIIVTGAPGAGKSSIIQQIRSSEALSNQIAFLDMTANPFNLKFGELLVSALGLPHGLIKFGLPRKATLPAELAEVIKLRKIKALVIDELHDSLLVARPEQLKNLSILKALSNHIYGLSIIGFGIDLARNALSMDEQFSRRFYSVQVDDWSESESFRSFLAGVEQNLPLRRPSSLDGADVIGFLLENTGGRMDSIMNSIKSAACYAIKSGEERITIDSLAKAISRPWSY</sequence>
<organism evidence="1 2">
    <name type="scientific">Pseudomonas fluorescens</name>
    <dbReference type="NCBI Taxonomy" id="294"/>
    <lineage>
        <taxon>Bacteria</taxon>
        <taxon>Pseudomonadati</taxon>
        <taxon>Pseudomonadota</taxon>
        <taxon>Gammaproteobacteria</taxon>
        <taxon>Pseudomonadales</taxon>
        <taxon>Pseudomonadaceae</taxon>
        <taxon>Pseudomonas</taxon>
    </lineage>
</organism>